<comment type="caution">
    <text evidence="6">The sequence shown here is derived from an EMBL/GenBank/DDBJ whole genome shotgun (WGS) entry which is preliminary data.</text>
</comment>
<evidence type="ECO:0000313" key="6">
    <source>
        <dbReference type="EMBL" id="PRC94964.1"/>
    </source>
</evidence>
<feature type="transmembrane region" description="Helical" evidence="4">
    <location>
        <begin position="366"/>
        <end position="385"/>
    </location>
</feature>
<dbReference type="GO" id="GO:0019531">
    <property type="term" value="F:oxalate transmembrane transporter activity"/>
    <property type="evidence" value="ECO:0007669"/>
    <property type="project" value="InterPro"/>
</dbReference>
<feature type="domain" description="Major facilitator superfamily (MFS) profile" evidence="5">
    <location>
        <begin position="19"/>
        <end position="415"/>
    </location>
</feature>
<accession>A0A2S9H4Q5</accession>
<reference evidence="6 7" key="1">
    <citation type="submission" date="2018-02" db="EMBL/GenBank/DDBJ databases">
        <title>Solimicrobium silvestre gen. nov., sp. nov., isolated from alpine forest soil.</title>
        <authorList>
            <person name="Margesin R."/>
            <person name="Albuquerque L."/>
            <person name="Zhang D.-C."/>
            <person name="Froufe H.J.C."/>
            <person name="Severino R."/>
            <person name="Roxo I."/>
            <person name="Egas C."/>
            <person name="Da Costa M.S."/>
        </authorList>
    </citation>
    <scope>NUCLEOTIDE SEQUENCE [LARGE SCALE GENOMIC DNA]</scope>
    <source>
        <strain evidence="6 7">S20-91</strain>
    </source>
</reference>
<evidence type="ECO:0000259" key="5">
    <source>
        <dbReference type="PROSITE" id="PS50850"/>
    </source>
</evidence>
<feature type="transmembrane region" description="Helical" evidence="4">
    <location>
        <begin position="260"/>
        <end position="282"/>
    </location>
</feature>
<evidence type="ECO:0000256" key="4">
    <source>
        <dbReference type="SAM" id="Phobius"/>
    </source>
</evidence>
<dbReference type="Gene3D" id="1.20.1250.20">
    <property type="entry name" value="MFS general substrate transporter like domains"/>
    <property type="match status" value="2"/>
</dbReference>
<dbReference type="InterPro" id="IPR020846">
    <property type="entry name" value="MFS_dom"/>
</dbReference>
<feature type="transmembrane region" description="Helical" evidence="4">
    <location>
        <begin position="226"/>
        <end position="248"/>
    </location>
</feature>
<keyword evidence="2 4" id="KW-1133">Transmembrane helix</keyword>
<dbReference type="GO" id="GO:0016020">
    <property type="term" value="C:membrane"/>
    <property type="evidence" value="ECO:0007669"/>
    <property type="project" value="InterPro"/>
</dbReference>
<dbReference type="AlphaFoldDB" id="A0A2S9H4Q5"/>
<protein>
    <submittedName>
        <fullName evidence="6">Oxalate/formate antiporter</fullName>
    </submittedName>
</protein>
<dbReference type="InterPro" id="IPR036259">
    <property type="entry name" value="MFS_trans_sf"/>
</dbReference>
<keyword evidence="3 4" id="KW-0472">Membrane</keyword>
<feature type="transmembrane region" description="Helical" evidence="4">
    <location>
        <begin position="391"/>
        <end position="411"/>
    </location>
</feature>
<evidence type="ECO:0000256" key="1">
    <source>
        <dbReference type="ARBA" id="ARBA00022692"/>
    </source>
</evidence>
<dbReference type="InterPro" id="IPR050327">
    <property type="entry name" value="Proton-linked_MCT"/>
</dbReference>
<feature type="transmembrane region" description="Helical" evidence="4">
    <location>
        <begin position="87"/>
        <end position="106"/>
    </location>
</feature>
<dbReference type="InterPro" id="IPR011701">
    <property type="entry name" value="MFS"/>
</dbReference>
<dbReference type="PANTHER" id="PTHR11360">
    <property type="entry name" value="MONOCARBOXYLATE TRANSPORTER"/>
    <property type="match status" value="1"/>
</dbReference>
<organism evidence="6 7">
    <name type="scientific">Solimicrobium silvestre</name>
    <dbReference type="NCBI Taxonomy" id="2099400"/>
    <lineage>
        <taxon>Bacteria</taxon>
        <taxon>Pseudomonadati</taxon>
        <taxon>Pseudomonadota</taxon>
        <taxon>Betaproteobacteria</taxon>
        <taxon>Burkholderiales</taxon>
        <taxon>Oxalobacteraceae</taxon>
        <taxon>Solimicrobium</taxon>
    </lineage>
</organism>
<feature type="transmembrane region" description="Helical" evidence="4">
    <location>
        <begin position="303"/>
        <end position="320"/>
    </location>
</feature>
<feature type="transmembrane region" description="Helical" evidence="4">
    <location>
        <begin position="144"/>
        <end position="164"/>
    </location>
</feature>
<sequence length="438" mass="47391">MTVHSLHPPAVTKFNSSNRWLQLILGIVCMAMIANLQYGWTLFVNPLDQKYHWGKAAIQTAFFIFVLTETWLVPVEGYLVDRFGPKLVVMAGGLLVGLAWVMNAFAASLTVLYIAAAIGGVGAGAVYGTCIGNALKWFPDRRGLAAGLTAAGFGMGSALTIIPISMLIKSSGYETAFLYFGIGQGLIVFLFSFFLLTPQKGAVPHVAKVVQSSVNFTWQDMLKSPVFWLMYLMFVLMAAGGLVATAQLGPIAKDFNIADIPVSILGLTLPALTFALSIDRVFNGFTRPFFGWVSDHIGRENTMFIAFSLEALGIVMLFQIGHDPFWFVVLSGLVFFGWGEIYSLFPSTCVDTFGSKFATTNSGLLYTAKGTAALLVPFSSMLVAATGSWHAVFYVAAAMNMTAALLAILVLKPMRARMANLRPVATEFSLNEAVVVNQ</sequence>
<dbReference type="EMBL" id="PUGF01000001">
    <property type="protein sequence ID" value="PRC94964.1"/>
    <property type="molecule type" value="Genomic_DNA"/>
</dbReference>
<keyword evidence="1 4" id="KW-0812">Transmembrane</keyword>
<keyword evidence="7" id="KW-1185">Reference proteome</keyword>
<dbReference type="CDD" id="cd17353">
    <property type="entry name" value="MFS_OFA_like"/>
    <property type="match status" value="1"/>
</dbReference>
<dbReference type="InterPro" id="IPR026355">
    <property type="entry name" value="Oxa/Form_antiport"/>
</dbReference>
<dbReference type="SUPFAM" id="SSF103473">
    <property type="entry name" value="MFS general substrate transporter"/>
    <property type="match status" value="1"/>
</dbReference>
<feature type="transmembrane region" description="Helical" evidence="4">
    <location>
        <begin position="176"/>
        <end position="196"/>
    </location>
</feature>
<dbReference type="OrthoDB" id="8830981at2"/>
<feature type="transmembrane region" description="Helical" evidence="4">
    <location>
        <begin position="20"/>
        <end position="40"/>
    </location>
</feature>
<feature type="transmembrane region" description="Helical" evidence="4">
    <location>
        <begin position="60"/>
        <end position="80"/>
    </location>
</feature>
<dbReference type="Pfam" id="PF07690">
    <property type="entry name" value="MFS_1"/>
    <property type="match status" value="1"/>
</dbReference>
<feature type="transmembrane region" description="Helical" evidence="4">
    <location>
        <begin position="326"/>
        <end position="345"/>
    </location>
</feature>
<dbReference type="Proteomes" id="UP000237839">
    <property type="component" value="Unassembled WGS sequence"/>
</dbReference>
<feature type="transmembrane region" description="Helical" evidence="4">
    <location>
        <begin position="112"/>
        <end position="132"/>
    </location>
</feature>
<dbReference type="RefSeq" id="WP_105529875.1">
    <property type="nucleotide sequence ID" value="NZ_PUGF01000001.1"/>
</dbReference>
<proteinExistence type="predicted"/>
<dbReference type="PANTHER" id="PTHR11360:SF304">
    <property type="entry name" value="MFS DOMAIN-CONTAINING PROTEIN"/>
    <property type="match status" value="1"/>
</dbReference>
<name>A0A2S9H4Q5_9BURK</name>
<evidence type="ECO:0000313" key="7">
    <source>
        <dbReference type="Proteomes" id="UP000237839"/>
    </source>
</evidence>
<dbReference type="PROSITE" id="PS50850">
    <property type="entry name" value="MFS"/>
    <property type="match status" value="1"/>
</dbReference>
<evidence type="ECO:0000256" key="2">
    <source>
        <dbReference type="ARBA" id="ARBA00022989"/>
    </source>
</evidence>
<dbReference type="NCBIfam" id="TIGR04259">
    <property type="entry name" value="oxa_formateAnti"/>
    <property type="match status" value="1"/>
</dbReference>
<evidence type="ECO:0000256" key="3">
    <source>
        <dbReference type="ARBA" id="ARBA00023136"/>
    </source>
</evidence>
<gene>
    <name evidence="6" type="ORF">S2091_0159</name>
</gene>